<dbReference type="AlphaFoldDB" id="A0A0D7X030"/>
<protein>
    <submittedName>
        <fullName evidence="2">DNA-binding protein</fullName>
    </submittedName>
</protein>
<sequence length="465" mass="54069">MEHTPTIRSKIETELKQRGYSFSSFSKISGINRGTFSAMLNSNPPKPISVRQMDLITKALGYPEGWLYELYIDECFYEGKGHWKRIKPFLLRCVELGRRDFIQKVLSRLTEDLSYVPTIFELAEELHAEGKEKESVPFYECVVENERYYHSERLALSQYRLFCYSLTEDLESSLQAAIIFNSFRKSLPENYQLDGLLKLTNVYFNASNWEAAIKYATELRTLAISVYHQQVYNRSKNRQLDSFDTEKPLVVYYGLGHLLHGNALENQGLYEEALKFIPYYEDLTWFEGLDENGLQGVKRLQLWAKANLLNLKVLIGEVSSLASYVELLQQNPQEISHGLITIIESANKYNFSLDSILDVFSEEIGDYKKFVSKSSHYQISTLLWNYSRLYLELARYYFNTGRYSEAIDNIIKSLRVSSQINTKSTFIKGVTLLFEKLTGHITHEQLAEYEKVLEEVRYGMKQMVP</sequence>
<organism evidence="2 3">
    <name type="scientific">Paenibacillus terrae</name>
    <dbReference type="NCBI Taxonomy" id="159743"/>
    <lineage>
        <taxon>Bacteria</taxon>
        <taxon>Bacillati</taxon>
        <taxon>Bacillota</taxon>
        <taxon>Bacilli</taxon>
        <taxon>Bacillales</taxon>
        <taxon>Paenibacillaceae</taxon>
        <taxon>Paenibacillus</taxon>
    </lineage>
</organism>
<feature type="repeat" description="TPR" evidence="1">
    <location>
        <begin position="387"/>
        <end position="420"/>
    </location>
</feature>
<proteinExistence type="predicted"/>
<dbReference type="InterPro" id="IPR019734">
    <property type="entry name" value="TPR_rpt"/>
</dbReference>
<dbReference type="SMART" id="SM00028">
    <property type="entry name" value="TPR"/>
    <property type="match status" value="3"/>
</dbReference>
<dbReference type="RefSeq" id="WP_044646905.1">
    <property type="nucleotide sequence ID" value="NZ_JTHP01000029.1"/>
</dbReference>
<dbReference type="InterPro" id="IPR011990">
    <property type="entry name" value="TPR-like_helical_dom_sf"/>
</dbReference>
<accession>A0A0D7X030</accession>
<keyword evidence="1" id="KW-0802">TPR repeat</keyword>
<evidence type="ECO:0000256" key="1">
    <source>
        <dbReference type="PROSITE-ProRule" id="PRU00339"/>
    </source>
</evidence>
<evidence type="ECO:0000313" key="3">
    <source>
        <dbReference type="Proteomes" id="UP000032534"/>
    </source>
</evidence>
<keyword evidence="2" id="KW-0238">DNA-binding</keyword>
<comment type="caution">
    <text evidence="2">The sequence shown here is derived from an EMBL/GenBank/DDBJ whole genome shotgun (WGS) entry which is preliminary data.</text>
</comment>
<dbReference type="Proteomes" id="UP000032534">
    <property type="component" value="Unassembled WGS sequence"/>
</dbReference>
<dbReference type="OrthoDB" id="2470416at2"/>
<evidence type="ECO:0000313" key="2">
    <source>
        <dbReference type="EMBL" id="KJD44791.1"/>
    </source>
</evidence>
<dbReference type="EMBL" id="JTHP01000029">
    <property type="protein sequence ID" value="KJD44791.1"/>
    <property type="molecule type" value="Genomic_DNA"/>
</dbReference>
<reference evidence="2 3" key="1">
    <citation type="submission" date="2014-11" db="EMBL/GenBank/DDBJ databases">
        <title>Draft Genome Sequences of Paenibacillus polymyxa NRRL B-30509 and Paenibacillus terrae NRRL B-30644, Strains from a Poultry Environment that Produce Tridecaptin A and Paenicidins.</title>
        <authorList>
            <person name="van Belkum M.J."/>
            <person name="Lohans C.T."/>
            <person name="Vederas J.C."/>
        </authorList>
    </citation>
    <scope>NUCLEOTIDE SEQUENCE [LARGE SCALE GENOMIC DNA]</scope>
    <source>
        <strain evidence="2 3">NRRL B-30644</strain>
    </source>
</reference>
<dbReference type="GO" id="GO:0003677">
    <property type="term" value="F:DNA binding"/>
    <property type="evidence" value="ECO:0007669"/>
    <property type="project" value="UniProtKB-KW"/>
</dbReference>
<name>A0A0D7X030_9BACL</name>
<dbReference type="Gene3D" id="1.25.40.10">
    <property type="entry name" value="Tetratricopeptide repeat domain"/>
    <property type="match status" value="1"/>
</dbReference>
<gene>
    <name evidence="2" type="ORF">QD47_15030</name>
</gene>
<keyword evidence="3" id="KW-1185">Reference proteome</keyword>
<dbReference type="PATRIC" id="fig|159743.3.peg.3345"/>
<dbReference type="PROSITE" id="PS50005">
    <property type="entry name" value="TPR"/>
    <property type="match status" value="1"/>
</dbReference>
<dbReference type="SUPFAM" id="SSF48452">
    <property type="entry name" value="TPR-like"/>
    <property type="match status" value="1"/>
</dbReference>